<dbReference type="Proteomes" id="UP000054845">
    <property type="component" value="Unassembled WGS sequence"/>
</dbReference>
<dbReference type="SUPFAM" id="SSF51735">
    <property type="entry name" value="NAD(P)-binding Rossmann-fold domains"/>
    <property type="match status" value="1"/>
</dbReference>
<keyword evidence="2" id="KW-0521">NADP</keyword>
<evidence type="ECO:0000313" key="4">
    <source>
        <dbReference type="EMBL" id="CEH14607.1"/>
    </source>
</evidence>
<dbReference type="EMBL" id="CCYA01000243">
    <property type="protein sequence ID" value="CEH14607.1"/>
    <property type="molecule type" value="Genomic_DNA"/>
</dbReference>
<evidence type="ECO:0000256" key="2">
    <source>
        <dbReference type="ARBA" id="ARBA00022857"/>
    </source>
</evidence>
<comment type="similarity">
    <text evidence="1">Belongs to the short-chain dehydrogenases/reductases (SDR) family.</text>
</comment>
<dbReference type="InterPro" id="IPR036291">
    <property type="entry name" value="NAD(P)-bd_dom_sf"/>
</dbReference>
<dbReference type="PRINTS" id="PR00081">
    <property type="entry name" value="GDHRDH"/>
</dbReference>
<dbReference type="GO" id="GO:0048038">
    <property type="term" value="F:quinone binding"/>
    <property type="evidence" value="ECO:0007669"/>
    <property type="project" value="TreeGrafter"/>
</dbReference>
<dbReference type="GO" id="GO:0006633">
    <property type="term" value="P:fatty acid biosynthetic process"/>
    <property type="evidence" value="ECO:0007669"/>
    <property type="project" value="TreeGrafter"/>
</dbReference>
<dbReference type="InterPro" id="IPR020904">
    <property type="entry name" value="Sc_DH/Rdtase_CS"/>
</dbReference>
<reference evidence="5" key="1">
    <citation type="submission" date="2014-09" db="EMBL/GenBank/DDBJ databases">
        <authorList>
            <person name="Sharma Rahul"/>
            <person name="Thines Marco"/>
        </authorList>
    </citation>
    <scope>NUCLEOTIDE SEQUENCE [LARGE SCALE GENOMIC DNA]</scope>
</reference>
<evidence type="ECO:0000256" key="1">
    <source>
        <dbReference type="ARBA" id="ARBA00006484"/>
    </source>
</evidence>
<dbReference type="PANTHER" id="PTHR42760">
    <property type="entry name" value="SHORT-CHAIN DEHYDROGENASES/REDUCTASES FAMILY MEMBER"/>
    <property type="match status" value="1"/>
</dbReference>
<evidence type="ECO:0000256" key="3">
    <source>
        <dbReference type="ARBA" id="ARBA00023002"/>
    </source>
</evidence>
<dbReference type="OrthoDB" id="1888931at2759"/>
<dbReference type="Pfam" id="PF13561">
    <property type="entry name" value="adh_short_C2"/>
    <property type="match status" value="1"/>
</dbReference>
<organism evidence="4 5">
    <name type="scientific">Ceraceosorus bombacis</name>
    <dbReference type="NCBI Taxonomy" id="401625"/>
    <lineage>
        <taxon>Eukaryota</taxon>
        <taxon>Fungi</taxon>
        <taxon>Dikarya</taxon>
        <taxon>Basidiomycota</taxon>
        <taxon>Ustilaginomycotina</taxon>
        <taxon>Exobasidiomycetes</taxon>
        <taxon>Ceraceosorales</taxon>
        <taxon>Ceraceosoraceae</taxon>
        <taxon>Ceraceosorus</taxon>
    </lineage>
</organism>
<dbReference type="CDD" id="cd05233">
    <property type="entry name" value="SDR_c"/>
    <property type="match status" value="1"/>
</dbReference>
<dbReference type="InterPro" id="IPR002347">
    <property type="entry name" value="SDR_fam"/>
</dbReference>
<proteinExistence type="inferred from homology"/>
<dbReference type="AlphaFoldDB" id="A0A0P1BGD0"/>
<dbReference type="PANTHER" id="PTHR42760:SF127">
    <property type="entry name" value="3-KETOACYL-ACYL CARRIER PROTEIN REDUCTASE-RELATED"/>
    <property type="match status" value="1"/>
</dbReference>
<dbReference type="PROSITE" id="PS00061">
    <property type="entry name" value="ADH_SHORT"/>
    <property type="match status" value="1"/>
</dbReference>
<keyword evidence="3" id="KW-0560">Oxidoreductase</keyword>
<dbReference type="GO" id="GO:0016616">
    <property type="term" value="F:oxidoreductase activity, acting on the CH-OH group of donors, NAD or NADP as acceptor"/>
    <property type="evidence" value="ECO:0007669"/>
    <property type="project" value="TreeGrafter"/>
</dbReference>
<protein>
    <submittedName>
        <fullName evidence="4">Reductases with broad range of substrate specificities</fullName>
    </submittedName>
</protein>
<name>A0A0P1BGD0_9BASI</name>
<dbReference type="FunFam" id="3.40.50.720:FF:000173">
    <property type="entry name" value="3-oxoacyl-[acyl-carrier protein] reductase"/>
    <property type="match status" value="1"/>
</dbReference>
<evidence type="ECO:0000313" key="5">
    <source>
        <dbReference type="Proteomes" id="UP000054845"/>
    </source>
</evidence>
<accession>A0A0P1BGD0</accession>
<keyword evidence="5" id="KW-1185">Reference proteome</keyword>
<dbReference type="STRING" id="401625.A0A0P1BGD0"/>
<dbReference type="Gene3D" id="3.40.50.720">
    <property type="entry name" value="NAD(P)-binding Rossmann-like Domain"/>
    <property type="match status" value="1"/>
</dbReference>
<sequence length="276" mass="30118">MTSRRDQDQDLSDRVVLITGASSGIGASTAKLLAQRFPPRALALGYNRNEQGIRSTISAIQSQMPQNAAQQKQQAHMQVEAFQADLCDEKQTVELYERVKKRFGRVDCVFINHGINGGKHLGPLGDIDDVSVEDFKSTWQANTLSPFVLTKCCIKEMASRGYGRIIYCSSVAALTGGVIGPHYSSSKSALHGMMRWAANRHAKDGVTVNAVAPALIDGTGMINTDEKPEMKDALQRNIPIGRLGTVEEVADVVLLLLTNSYITSKCWSLDGGWVHQ</sequence>